<dbReference type="AlphaFoldDB" id="A0AAW1TW26"/>
<gene>
    <name evidence="2" type="ORF">WA026_005784</name>
</gene>
<keyword evidence="3" id="KW-1185">Reference proteome</keyword>
<dbReference type="Proteomes" id="UP001431783">
    <property type="component" value="Unassembled WGS sequence"/>
</dbReference>
<sequence length="77" mass="8576">MENRRRKNRPTTAKKTVPVKRLLAKVHHVAQEIEVQVDRYATGWQVGGGQSASTVQDYKRNEIKEAHGKKSVGPAGP</sequence>
<evidence type="ECO:0000313" key="3">
    <source>
        <dbReference type="Proteomes" id="UP001431783"/>
    </source>
</evidence>
<comment type="caution">
    <text evidence="2">The sequence shown here is derived from an EMBL/GenBank/DDBJ whole genome shotgun (WGS) entry which is preliminary data.</text>
</comment>
<proteinExistence type="predicted"/>
<name>A0AAW1TW26_9CUCU</name>
<protein>
    <submittedName>
        <fullName evidence="2">Uncharacterized protein</fullName>
    </submittedName>
</protein>
<feature type="compositionally biased region" description="Basic and acidic residues" evidence="1">
    <location>
        <begin position="57"/>
        <end position="68"/>
    </location>
</feature>
<dbReference type="EMBL" id="JARQZJ010000032">
    <property type="protein sequence ID" value="KAK9874969.1"/>
    <property type="molecule type" value="Genomic_DNA"/>
</dbReference>
<reference evidence="2 3" key="1">
    <citation type="submission" date="2023-03" db="EMBL/GenBank/DDBJ databases">
        <title>Genome insight into feeding habits of ladybird beetles.</title>
        <authorList>
            <person name="Li H.-S."/>
            <person name="Huang Y.-H."/>
            <person name="Pang H."/>
        </authorList>
    </citation>
    <scope>NUCLEOTIDE SEQUENCE [LARGE SCALE GENOMIC DNA]</scope>
    <source>
        <strain evidence="2">SYSU_2023b</strain>
        <tissue evidence="2">Whole body</tissue>
    </source>
</reference>
<evidence type="ECO:0000313" key="2">
    <source>
        <dbReference type="EMBL" id="KAK9874969.1"/>
    </source>
</evidence>
<organism evidence="2 3">
    <name type="scientific">Henosepilachna vigintioctopunctata</name>
    <dbReference type="NCBI Taxonomy" id="420089"/>
    <lineage>
        <taxon>Eukaryota</taxon>
        <taxon>Metazoa</taxon>
        <taxon>Ecdysozoa</taxon>
        <taxon>Arthropoda</taxon>
        <taxon>Hexapoda</taxon>
        <taxon>Insecta</taxon>
        <taxon>Pterygota</taxon>
        <taxon>Neoptera</taxon>
        <taxon>Endopterygota</taxon>
        <taxon>Coleoptera</taxon>
        <taxon>Polyphaga</taxon>
        <taxon>Cucujiformia</taxon>
        <taxon>Coccinelloidea</taxon>
        <taxon>Coccinellidae</taxon>
        <taxon>Epilachninae</taxon>
        <taxon>Epilachnini</taxon>
        <taxon>Henosepilachna</taxon>
    </lineage>
</organism>
<feature type="region of interest" description="Disordered" evidence="1">
    <location>
        <begin position="45"/>
        <end position="77"/>
    </location>
</feature>
<accession>A0AAW1TW26</accession>
<evidence type="ECO:0000256" key="1">
    <source>
        <dbReference type="SAM" id="MobiDB-lite"/>
    </source>
</evidence>